<evidence type="ECO:0000256" key="8">
    <source>
        <dbReference type="ARBA" id="ARBA00022989"/>
    </source>
</evidence>
<gene>
    <name evidence="13" type="ORF">TM35_000431620</name>
</gene>
<dbReference type="STRING" id="67003.A0A1X0NIL0"/>
<dbReference type="GO" id="GO:0051377">
    <property type="term" value="F:mannose-ethanolamine phosphotransferase activity"/>
    <property type="evidence" value="ECO:0007669"/>
    <property type="project" value="InterPro"/>
</dbReference>
<keyword evidence="4" id="KW-0337">GPI-anchor biosynthesis</keyword>
<name>A0A1X0NIL0_9TRYP</name>
<dbReference type="OrthoDB" id="272139at2759"/>
<feature type="transmembrane region" description="Helical" evidence="12">
    <location>
        <begin position="697"/>
        <end position="715"/>
    </location>
</feature>
<protein>
    <submittedName>
        <fullName evidence="13">Ethanolamine phosphotransferase</fullName>
    </submittedName>
</protein>
<dbReference type="InterPro" id="IPR039524">
    <property type="entry name" value="PIGO/GPI13"/>
</dbReference>
<feature type="transmembrane region" description="Helical" evidence="12">
    <location>
        <begin position="800"/>
        <end position="821"/>
    </location>
</feature>
<comment type="similarity">
    <text evidence="3">Belongs to the PIGG/PIGN/PIGO family. PIGO subfamily.</text>
</comment>
<keyword evidence="10" id="KW-0325">Glycoprotein</keyword>
<dbReference type="GO" id="GO:0005789">
    <property type="term" value="C:endoplasmic reticulum membrane"/>
    <property type="evidence" value="ECO:0007669"/>
    <property type="project" value="UniProtKB-SubCell"/>
</dbReference>
<keyword evidence="14" id="KW-1185">Reference proteome</keyword>
<evidence type="ECO:0000256" key="9">
    <source>
        <dbReference type="ARBA" id="ARBA00023136"/>
    </source>
</evidence>
<dbReference type="CDD" id="cd16023">
    <property type="entry name" value="GPI_EPT_3"/>
    <property type="match status" value="1"/>
</dbReference>
<keyword evidence="8 12" id="KW-1133">Transmembrane helix</keyword>
<keyword evidence="7" id="KW-0256">Endoplasmic reticulum</keyword>
<feature type="transmembrane region" description="Helical" evidence="12">
    <location>
        <begin position="12"/>
        <end position="35"/>
    </location>
</feature>
<comment type="subcellular location">
    <subcellularLocation>
        <location evidence="1">Endoplasmic reticulum membrane</location>
        <topology evidence="1">Multi-pass membrane protein</topology>
    </subcellularLocation>
</comment>
<dbReference type="Gene3D" id="3.40.720.10">
    <property type="entry name" value="Alkaline Phosphatase, subunit A"/>
    <property type="match status" value="1"/>
</dbReference>
<evidence type="ECO:0000256" key="7">
    <source>
        <dbReference type="ARBA" id="ARBA00022824"/>
    </source>
</evidence>
<evidence type="ECO:0000256" key="2">
    <source>
        <dbReference type="ARBA" id="ARBA00004687"/>
    </source>
</evidence>
<sequence length="857" mass="96292">MQLLTRNSIFSFHIRTVLLMVLFLTGSFTFTVSMLSKATVLTQTSTEICEGVRPVDQVVLILIDALRPDFALSGLSHHYSAGNECGVTAASSNKSTNPKLHTANTDGNQQDHQGSDSDRRHQNSTLKYVEEKLRDVTHPSHGFFLLADTPTITCQRLKAIATGTMPAFLEAGGNLNTDIVVTDSLFRQLHGRSILLGDDTWLNLFPDDDINTSLWKRTIAYPPFNVSDFDTNDRDVMTNLLPVLSTETIERAPADYAKLIVAHFLGVDHIGHRLHADHPAMGIKLEQLDEALRNISQFIRNKRNTSTRTLLLVFGDHGMTNSGDHGGDSYQETDTFMYAELFDGNVNVSSYTSSSPSLQQKTEMTRQRWHDDIDIDLTRLKPCVDAAGVHRDKLSAAHQVDMTSTISVVLGVPIPFSSFGRIIPEIVALVDPKANMELLEKCNWHQLMSYFEESHLPIDNVWKDGNLSWKSRIAEMSHFGRKTRTKMKRDGMFIGSTIFLMAALSFLWYDEVLHSLHRENLISFWAIVLFIFRVCTVFANSFTVKESVEVLSLFQILLLTGLVATPKRRVFFYILILLISTRVIVPLICRDRSHITHVAENISPMEEWVNTNIPPNFRWEAVGTLAGTMVFTAILPSTKYRLCTVALFVLLTSCYKRPVLHHLAPLMFLAVTAFVRNAGMLRYVVIVLWASSLCNENIVASVAIALYGAILPIVIKATDNFSPIYQGILLHLLSWVGFFAQGHQCLFNTIDFNASFVGMPFNNIPVSTVLVLTRTFNAFALTPMSVMFTYQKKRARGWRVCYVIIYLSVVQGSISCFNGYIQKSHLMLFPIFSPKLIYDLVACMITGIGYILTLVVM</sequence>
<feature type="compositionally biased region" description="Polar residues" evidence="11">
    <location>
        <begin position="90"/>
        <end position="112"/>
    </location>
</feature>
<feature type="transmembrane region" description="Helical" evidence="12">
    <location>
        <begin position="836"/>
        <end position="856"/>
    </location>
</feature>
<evidence type="ECO:0000256" key="10">
    <source>
        <dbReference type="ARBA" id="ARBA00023180"/>
    </source>
</evidence>
<dbReference type="GO" id="GO:0006506">
    <property type="term" value="P:GPI anchor biosynthetic process"/>
    <property type="evidence" value="ECO:0007669"/>
    <property type="project" value="UniProtKB-UniPathway"/>
</dbReference>
<comment type="caution">
    <text evidence="13">The sequence shown here is derived from an EMBL/GenBank/DDBJ whole genome shotgun (WGS) entry which is preliminary data.</text>
</comment>
<dbReference type="Proteomes" id="UP000192257">
    <property type="component" value="Unassembled WGS sequence"/>
</dbReference>
<dbReference type="InterPro" id="IPR037675">
    <property type="entry name" value="PIG-O_N"/>
</dbReference>
<keyword evidence="6 12" id="KW-0812">Transmembrane</keyword>
<comment type="pathway">
    <text evidence="2">Glycolipid biosynthesis; glycosylphosphatidylinositol-anchor biosynthesis.</text>
</comment>
<evidence type="ECO:0000313" key="13">
    <source>
        <dbReference type="EMBL" id="ORC84594.1"/>
    </source>
</evidence>
<dbReference type="UniPathway" id="UPA00196"/>
<feature type="transmembrane region" description="Helical" evidence="12">
    <location>
        <begin position="727"/>
        <end position="744"/>
    </location>
</feature>
<dbReference type="PANTHER" id="PTHR23071:SF1">
    <property type="entry name" value="GPI ETHANOLAMINE PHOSPHATE TRANSFERASE 3"/>
    <property type="match status" value="1"/>
</dbReference>
<dbReference type="EMBL" id="NBCO01000043">
    <property type="protein sequence ID" value="ORC84594.1"/>
    <property type="molecule type" value="Genomic_DNA"/>
</dbReference>
<dbReference type="SUPFAM" id="SSF53649">
    <property type="entry name" value="Alkaline phosphatase-like"/>
    <property type="match status" value="1"/>
</dbReference>
<evidence type="ECO:0000256" key="4">
    <source>
        <dbReference type="ARBA" id="ARBA00022502"/>
    </source>
</evidence>
<dbReference type="PANTHER" id="PTHR23071">
    <property type="entry name" value="PHOSPHATIDYLINOSITOL GLYCAN"/>
    <property type="match status" value="1"/>
</dbReference>
<dbReference type="GeneID" id="39989841"/>
<dbReference type="InterPro" id="IPR017850">
    <property type="entry name" value="Alkaline_phosphatase_core_sf"/>
</dbReference>
<feature type="transmembrane region" description="Helical" evidence="12">
    <location>
        <begin position="570"/>
        <end position="589"/>
    </location>
</feature>
<feature type="region of interest" description="Disordered" evidence="11">
    <location>
        <begin position="90"/>
        <end position="122"/>
    </location>
</feature>
<feature type="transmembrane region" description="Helical" evidence="12">
    <location>
        <begin position="491"/>
        <end position="509"/>
    </location>
</feature>
<dbReference type="AlphaFoldDB" id="A0A1X0NIL0"/>
<evidence type="ECO:0000256" key="12">
    <source>
        <dbReference type="SAM" id="Phobius"/>
    </source>
</evidence>
<dbReference type="Pfam" id="PF01663">
    <property type="entry name" value="Phosphodiest"/>
    <property type="match status" value="1"/>
</dbReference>
<keyword evidence="5 13" id="KW-0808">Transferase</keyword>
<evidence type="ECO:0000313" key="14">
    <source>
        <dbReference type="Proteomes" id="UP000192257"/>
    </source>
</evidence>
<dbReference type="InterPro" id="IPR002591">
    <property type="entry name" value="Phosphodiest/P_Trfase"/>
</dbReference>
<feature type="transmembrane region" description="Helical" evidence="12">
    <location>
        <begin position="764"/>
        <end position="788"/>
    </location>
</feature>
<organism evidence="13 14">
    <name type="scientific">Trypanosoma theileri</name>
    <dbReference type="NCBI Taxonomy" id="67003"/>
    <lineage>
        <taxon>Eukaryota</taxon>
        <taxon>Discoba</taxon>
        <taxon>Euglenozoa</taxon>
        <taxon>Kinetoplastea</taxon>
        <taxon>Metakinetoplastina</taxon>
        <taxon>Trypanosomatida</taxon>
        <taxon>Trypanosomatidae</taxon>
        <taxon>Trypanosoma</taxon>
    </lineage>
</organism>
<evidence type="ECO:0000256" key="11">
    <source>
        <dbReference type="SAM" id="MobiDB-lite"/>
    </source>
</evidence>
<evidence type="ECO:0000256" key="5">
    <source>
        <dbReference type="ARBA" id="ARBA00022679"/>
    </source>
</evidence>
<evidence type="ECO:0000256" key="1">
    <source>
        <dbReference type="ARBA" id="ARBA00004477"/>
    </source>
</evidence>
<proteinExistence type="inferred from homology"/>
<feature type="transmembrane region" description="Helical" evidence="12">
    <location>
        <begin position="666"/>
        <end position="691"/>
    </location>
</feature>
<reference evidence="13 14" key="1">
    <citation type="submission" date="2017-03" db="EMBL/GenBank/DDBJ databases">
        <title>An alternative strategy for trypanosome survival in the mammalian bloodstream revealed through genome and transcriptome analysis of the ubiquitous bovine parasite Trypanosoma (Megatrypanum) theileri.</title>
        <authorList>
            <person name="Kelly S."/>
            <person name="Ivens A."/>
            <person name="Mott A."/>
            <person name="O'Neill E."/>
            <person name="Emms D."/>
            <person name="Macleod O."/>
            <person name="Voorheis P."/>
            <person name="Matthews J."/>
            <person name="Matthews K."/>
            <person name="Carrington M."/>
        </authorList>
    </citation>
    <scope>NUCLEOTIDE SEQUENCE [LARGE SCALE GENOMIC DNA]</scope>
    <source>
        <strain evidence="13">Edinburgh</strain>
    </source>
</reference>
<keyword evidence="9 12" id="KW-0472">Membrane</keyword>
<feature type="transmembrane region" description="Helical" evidence="12">
    <location>
        <begin position="521"/>
        <end position="540"/>
    </location>
</feature>
<dbReference type="RefSeq" id="XP_028878660.1">
    <property type="nucleotide sequence ID" value="XM_029030061.1"/>
</dbReference>
<accession>A0A1X0NIL0</accession>
<dbReference type="VEuPathDB" id="TriTrypDB:TM35_000431620"/>
<evidence type="ECO:0000256" key="6">
    <source>
        <dbReference type="ARBA" id="ARBA00022692"/>
    </source>
</evidence>
<evidence type="ECO:0000256" key="3">
    <source>
        <dbReference type="ARBA" id="ARBA00008695"/>
    </source>
</evidence>